<feature type="compositionally biased region" description="Gly residues" evidence="1">
    <location>
        <begin position="237"/>
        <end position="253"/>
    </location>
</feature>
<evidence type="ECO:0000256" key="1">
    <source>
        <dbReference type="SAM" id="MobiDB-lite"/>
    </source>
</evidence>
<reference evidence="3 4" key="1">
    <citation type="journal article" date="2023" name="Plants (Basel)">
        <title>Bridging the Gap: Combining Genomics and Transcriptomics Approaches to Understand Stylosanthes scabra, an Orphan Legume from the Brazilian Caatinga.</title>
        <authorList>
            <person name="Ferreira-Neto J.R.C."/>
            <person name="da Silva M.D."/>
            <person name="Binneck E."/>
            <person name="de Melo N.F."/>
            <person name="da Silva R.H."/>
            <person name="de Melo A.L.T.M."/>
            <person name="Pandolfi V."/>
            <person name="Bustamante F.O."/>
            <person name="Brasileiro-Vidal A.C."/>
            <person name="Benko-Iseppon A.M."/>
        </authorList>
    </citation>
    <scope>NUCLEOTIDE SEQUENCE [LARGE SCALE GENOMIC DNA]</scope>
    <source>
        <tissue evidence="3">Leaves</tissue>
    </source>
</reference>
<evidence type="ECO:0000313" key="4">
    <source>
        <dbReference type="Proteomes" id="UP001341840"/>
    </source>
</evidence>
<evidence type="ECO:0000313" key="3">
    <source>
        <dbReference type="EMBL" id="MED6112889.1"/>
    </source>
</evidence>
<dbReference type="Proteomes" id="UP001341840">
    <property type="component" value="Unassembled WGS sequence"/>
</dbReference>
<accession>A0ABU6QMJ3</accession>
<comment type="caution">
    <text evidence="3">The sequence shown here is derived from an EMBL/GenBank/DDBJ whole genome shotgun (WGS) entry which is preliminary data.</text>
</comment>
<feature type="compositionally biased region" description="Polar residues" evidence="1">
    <location>
        <begin position="412"/>
        <end position="424"/>
    </location>
</feature>
<proteinExistence type="predicted"/>
<sequence length="460" mass="49424">MNFFFVSLQKKTVQDRDAVNVVAVEGGAGAEDFMAMFVVPVLHHGGRLERVGNGTLCYLDGRVKKCDPVDVDFVTLQGLEDLGKGIGYLKFKAMYWLEPSAIEFEDGLHLIEGEDGINEICDFTLNNNLRELHIFFEHPIDNPIIPEVLLTGSSSSSDSYESAEDEAYKPPPPGFESDDSEEEAPKKASKGKTVSPGKQIHIPRRRIYTGKRKKEHILSGSGSGSGIGPTSSNGIGPSSGSGSGSGSGDGDGPASGSATGPGDDDAHFGPNMDDFRGSFGEEVPADLGADIAEEEIAYEYASEGFNTPVESDDERVPGPAGPNFNEKARFGAPSNPNWQPKKRKQRSETPAANANRPSPPHQEPEHGSSPPHETNERPILMMPTPGLPPPRQPSFRPKQRIFRPPAPLLNVPTPTYSADNPAQHNSDAISAETIAAAAGITSSRLLRHITNPTFNPPRKN</sequence>
<dbReference type="Pfam" id="PF26130">
    <property type="entry name" value="PB1-like"/>
    <property type="match status" value="1"/>
</dbReference>
<keyword evidence="4" id="KW-1185">Reference proteome</keyword>
<feature type="domain" description="PB1-like" evidence="2">
    <location>
        <begin position="37"/>
        <end position="138"/>
    </location>
</feature>
<dbReference type="InterPro" id="IPR058594">
    <property type="entry name" value="PB1-like_dom_pln"/>
</dbReference>
<gene>
    <name evidence="3" type="ORF">PIB30_065862</name>
</gene>
<name>A0ABU6QMJ3_9FABA</name>
<organism evidence="3 4">
    <name type="scientific">Stylosanthes scabra</name>
    <dbReference type="NCBI Taxonomy" id="79078"/>
    <lineage>
        <taxon>Eukaryota</taxon>
        <taxon>Viridiplantae</taxon>
        <taxon>Streptophyta</taxon>
        <taxon>Embryophyta</taxon>
        <taxon>Tracheophyta</taxon>
        <taxon>Spermatophyta</taxon>
        <taxon>Magnoliopsida</taxon>
        <taxon>eudicotyledons</taxon>
        <taxon>Gunneridae</taxon>
        <taxon>Pentapetalae</taxon>
        <taxon>rosids</taxon>
        <taxon>fabids</taxon>
        <taxon>Fabales</taxon>
        <taxon>Fabaceae</taxon>
        <taxon>Papilionoideae</taxon>
        <taxon>50 kb inversion clade</taxon>
        <taxon>dalbergioids sensu lato</taxon>
        <taxon>Dalbergieae</taxon>
        <taxon>Pterocarpus clade</taxon>
        <taxon>Stylosanthes</taxon>
    </lineage>
</organism>
<feature type="region of interest" description="Disordered" evidence="1">
    <location>
        <begin position="153"/>
        <end position="424"/>
    </location>
</feature>
<dbReference type="EMBL" id="JASCZI010000663">
    <property type="protein sequence ID" value="MED6112889.1"/>
    <property type="molecule type" value="Genomic_DNA"/>
</dbReference>
<protein>
    <recommendedName>
        <fullName evidence="2">PB1-like domain-containing protein</fullName>
    </recommendedName>
</protein>
<evidence type="ECO:0000259" key="2">
    <source>
        <dbReference type="Pfam" id="PF26130"/>
    </source>
</evidence>
<feature type="compositionally biased region" description="Basic residues" evidence="1">
    <location>
        <begin position="201"/>
        <end position="215"/>
    </location>
</feature>